<dbReference type="InterPro" id="IPR010718">
    <property type="entry name" value="DUF1294"/>
</dbReference>
<dbReference type="RefSeq" id="WP_284241540.1">
    <property type="nucleotide sequence ID" value="NZ_BSSQ01000019.1"/>
</dbReference>
<protein>
    <recommendedName>
        <fullName evidence="4">DUF1294 domain-containing protein</fullName>
    </recommendedName>
</protein>
<keyword evidence="3" id="KW-1185">Reference proteome</keyword>
<evidence type="ECO:0000313" key="3">
    <source>
        <dbReference type="Proteomes" id="UP001157114"/>
    </source>
</evidence>
<reference evidence="2 3" key="1">
    <citation type="submission" date="2023-03" db="EMBL/GenBank/DDBJ databases">
        <title>Draft genome sequence of the bacteria which degrade cell wall of Tricholomamatutake.</title>
        <authorList>
            <person name="Konishi Y."/>
            <person name="Fukuta Y."/>
            <person name="Shirasaka N."/>
        </authorList>
    </citation>
    <scope>NUCLEOTIDE SEQUENCE [LARGE SCALE GENOMIC DNA]</scope>
    <source>
        <strain evidence="3">mu1</strain>
    </source>
</reference>
<comment type="caution">
    <text evidence="2">The sequence shown here is derived from an EMBL/GenBank/DDBJ whole genome shotgun (WGS) entry which is preliminary data.</text>
</comment>
<keyword evidence="1" id="KW-0472">Membrane</keyword>
<feature type="transmembrane region" description="Helical" evidence="1">
    <location>
        <begin position="38"/>
        <end position="57"/>
    </location>
</feature>
<organism evidence="2 3">
    <name type="scientific">Paenibacillus glycanilyticus</name>
    <dbReference type="NCBI Taxonomy" id="126569"/>
    <lineage>
        <taxon>Bacteria</taxon>
        <taxon>Bacillati</taxon>
        <taxon>Bacillota</taxon>
        <taxon>Bacilli</taxon>
        <taxon>Bacillales</taxon>
        <taxon>Paenibacillaceae</taxon>
        <taxon>Paenibacillus</taxon>
    </lineage>
</organism>
<dbReference type="Pfam" id="PF06961">
    <property type="entry name" value="DUF1294"/>
    <property type="match status" value="1"/>
</dbReference>
<evidence type="ECO:0000256" key="1">
    <source>
        <dbReference type="SAM" id="Phobius"/>
    </source>
</evidence>
<accession>A0ABQ6GKK3</accession>
<keyword evidence="1" id="KW-1133">Transmembrane helix</keyword>
<evidence type="ECO:0008006" key="4">
    <source>
        <dbReference type="Google" id="ProtNLM"/>
    </source>
</evidence>
<feature type="transmembrane region" description="Helical" evidence="1">
    <location>
        <begin position="69"/>
        <end position="90"/>
    </location>
</feature>
<sequence>MLLLIIYWIVINFIAFALMGMDKSYARHKKRRIPEKRLFGISAIGGALGAWIGMQVWRHKTKHTSFRVGIPLLFVLNLVILYYVMGLIGINVGSIA</sequence>
<dbReference type="Proteomes" id="UP001157114">
    <property type="component" value="Unassembled WGS sequence"/>
</dbReference>
<dbReference type="EMBL" id="BSSQ01000019">
    <property type="protein sequence ID" value="GLX70763.1"/>
    <property type="molecule type" value="Genomic_DNA"/>
</dbReference>
<gene>
    <name evidence="2" type="ORF">MU1_51090</name>
</gene>
<keyword evidence="1" id="KW-0812">Transmembrane</keyword>
<proteinExistence type="predicted"/>
<feature type="transmembrane region" description="Helical" evidence="1">
    <location>
        <begin position="6"/>
        <end position="26"/>
    </location>
</feature>
<evidence type="ECO:0000313" key="2">
    <source>
        <dbReference type="EMBL" id="GLX70763.1"/>
    </source>
</evidence>
<name>A0ABQ6GKK3_9BACL</name>